<comment type="catalytic activity">
    <reaction evidence="7 9">
        <text>L-arginyl-[protein] + NAD(+) = N(omega)-(ADP-D-ribosyl)-L-arginyl-[protein] + nicotinamide + H(+)</text>
        <dbReference type="Rhea" id="RHEA:19149"/>
        <dbReference type="Rhea" id="RHEA-COMP:10532"/>
        <dbReference type="Rhea" id="RHEA-COMP:15087"/>
        <dbReference type="ChEBI" id="CHEBI:15378"/>
        <dbReference type="ChEBI" id="CHEBI:17154"/>
        <dbReference type="ChEBI" id="CHEBI:29965"/>
        <dbReference type="ChEBI" id="CHEBI:57540"/>
        <dbReference type="ChEBI" id="CHEBI:142554"/>
        <dbReference type="EC" id="2.4.2.31"/>
    </reaction>
</comment>
<proteinExistence type="inferred from homology"/>
<evidence type="ECO:0000313" key="10">
    <source>
        <dbReference type="EMBL" id="CAK9188740.1"/>
    </source>
</evidence>
<dbReference type="Proteomes" id="UP001497512">
    <property type="component" value="Unassembled WGS sequence"/>
</dbReference>
<dbReference type="PANTHER" id="PTHR45641">
    <property type="entry name" value="TETRATRICOPEPTIDE REPEAT PROTEIN (AFU_ORTHOLOGUE AFUA_6G03870)"/>
    <property type="match status" value="1"/>
</dbReference>
<evidence type="ECO:0000256" key="5">
    <source>
        <dbReference type="ARBA" id="ARBA00022737"/>
    </source>
</evidence>
<dbReference type="Pfam" id="PF01129">
    <property type="entry name" value="ART"/>
    <property type="match status" value="1"/>
</dbReference>
<protein>
    <recommendedName>
        <fullName evidence="9">NAD(P)(+)--arginine ADP-ribosyltransferase</fullName>
        <ecNumber evidence="9">2.4.2.31</ecNumber>
    </recommendedName>
    <alternativeName>
        <fullName evidence="9">Mono(ADP-ribosyl)transferase</fullName>
    </alternativeName>
</protein>
<evidence type="ECO:0000256" key="4">
    <source>
        <dbReference type="ARBA" id="ARBA00022695"/>
    </source>
</evidence>
<dbReference type="PROSITE" id="PS50293">
    <property type="entry name" value="TPR_REGION"/>
    <property type="match status" value="1"/>
</dbReference>
<keyword evidence="11" id="KW-1185">Reference proteome</keyword>
<comment type="similarity">
    <text evidence="1 9">Belongs to the Arg-specific ADP-ribosyltransferase family.</text>
</comment>
<dbReference type="EC" id="2.4.2.31" evidence="9"/>
<accession>A0ABP0T6T3</accession>
<evidence type="ECO:0000256" key="3">
    <source>
        <dbReference type="ARBA" id="ARBA00022679"/>
    </source>
</evidence>
<dbReference type="InterPro" id="IPR011990">
    <property type="entry name" value="TPR-like_helical_dom_sf"/>
</dbReference>
<keyword evidence="5" id="KW-0677">Repeat</keyword>
<feature type="repeat" description="TPR" evidence="8">
    <location>
        <begin position="582"/>
        <end position="615"/>
    </location>
</feature>
<evidence type="ECO:0000256" key="1">
    <source>
        <dbReference type="ARBA" id="ARBA00009558"/>
    </source>
</evidence>
<dbReference type="EMBL" id="CAXANX010000023">
    <property type="protein sequence ID" value="CAK9188740.1"/>
    <property type="molecule type" value="Genomic_DNA"/>
</dbReference>
<feature type="repeat" description="TPR" evidence="8">
    <location>
        <begin position="624"/>
        <end position="657"/>
    </location>
</feature>
<sequence length="724" mass="83372">MGCCRSKDTIATTHSISFDNAFSQNIKSNPEPSAIEQPSQLQSVARLPSTHWQTQEETSLIIDCPKPLRNNVENFVVVWLDALIDDQNEDIKKSKSELQRIVNDIRTYSNVNSAVYWMKTVQNEKIILIISGSFGEKVVPVIQNLTQIHIVYVFCSNKEKHKEWSAKYRKVKGVFTDILPLCEVLKKNMRKSEHDSIGFDVVGKNAVSTSANNNTQEASFMYAQLFKEFLLETDDPSKEELVEFCRQQYVENPYELEIIFEFDRDYHQSQVIMWYTRETFLYKMVNKALRTQDHLTLYALRLFIRDLHRQLAHLQADSEPRSNKLVLFRGQGLTKSDFEKLNSNNSGLLSMNTFLSTSENKEIALGFARESLGDPDTEAVLLQIDLNPMETSSAPYANIDDFSVYKGIEKEYLFSMGTVFRIGSTKKIEDGVWCVQLTFTKENDKQLEELTKHMRLLLKGLDICDKFGRLMNEMGLYKKAEHFYKLISTEKADWRQHAYGLNELGTIHARSGRLDEALECIQEALKIACEHAPEDDPTLADYYGNIGYLYKKKKELDLALQYHQRALKIDLMRPTPNQEIIAIRYSNMGTVLDDQNKLDEALMYYERALAIRLEHLPSTHPEIAASYNNIGYLYKKQGKKEKALDMYEKSLTVKLASLPPNHPMVALSHSNIAVLLRDFGRYDEALQHGLKALHISISAFGVEHSETQLYQNFVDELRQQMDFV</sequence>
<evidence type="ECO:0000256" key="6">
    <source>
        <dbReference type="ARBA" id="ARBA00022803"/>
    </source>
</evidence>
<evidence type="ECO:0000256" key="9">
    <source>
        <dbReference type="RuleBase" id="RU361228"/>
    </source>
</evidence>
<reference evidence="10" key="1">
    <citation type="submission" date="2024-02" db="EMBL/GenBank/DDBJ databases">
        <authorList>
            <consortium name="ELIXIR-Norway"/>
            <consortium name="Elixir Norway"/>
        </authorList>
    </citation>
    <scope>NUCLEOTIDE SEQUENCE</scope>
</reference>
<keyword evidence="9" id="KW-0521">NADP</keyword>
<gene>
    <name evidence="10" type="ORF">CSSPTR1EN2_LOCUS24028</name>
</gene>
<keyword evidence="2 9" id="KW-0328">Glycosyltransferase</keyword>
<dbReference type="SUPFAM" id="SSF48452">
    <property type="entry name" value="TPR-like"/>
    <property type="match status" value="1"/>
</dbReference>
<dbReference type="PROSITE" id="PS50005">
    <property type="entry name" value="TPR"/>
    <property type="match status" value="4"/>
</dbReference>
<dbReference type="Pfam" id="PF13424">
    <property type="entry name" value="TPR_12"/>
    <property type="match status" value="2"/>
</dbReference>
<dbReference type="PANTHER" id="PTHR45641:SF19">
    <property type="entry name" value="NEPHROCYSTIN-3"/>
    <property type="match status" value="1"/>
</dbReference>
<feature type="repeat" description="TPR" evidence="8">
    <location>
        <begin position="498"/>
        <end position="531"/>
    </location>
</feature>
<keyword evidence="4" id="KW-0548">Nucleotidyltransferase</keyword>
<dbReference type="Pfam" id="PF13374">
    <property type="entry name" value="TPR_10"/>
    <property type="match status" value="1"/>
</dbReference>
<evidence type="ECO:0000313" key="11">
    <source>
        <dbReference type="Proteomes" id="UP001497512"/>
    </source>
</evidence>
<comment type="caution">
    <text evidence="10">The sequence shown here is derived from an EMBL/GenBank/DDBJ whole genome shotgun (WGS) entry which is preliminary data.</text>
</comment>
<evidence type="ECO:0000256" key="8">
    <source>
        <dbReference type="PROSITE-ProRule" id="PRU00339"/>
    </source>
</evidence>
<keyword evidence="9" id="KW-0520">NAD</keyword>
<dbReference type="SMART" id="SM00028">
    <property type="entry name" value="TPR"/>
    <property type="match status" value="5"/>
</dbReference>
<dbReference type="InterPro" id="IPR019734">
    <property type="entry name" value="TPR_rpt"/>
</dbReference>
<evidence type="ECO:0000256" key="7">
    <source>
        <dbReference type="ARBA" id="ARBA00047597"/>
    </source>
</evidence>
<dbReference type="InterPro" id="IPR000768">
    <property type="entry name" value="ART"/>
</dbReference>
<organism evidence="10 11">
    <name type="scientific">Sphagnum troendelagicum</name>
    <dbReference type="NCBI Taxonomy" id="128251"/>
    <lineage>
        <taxon>Eukaryota</taxon>
        <taxon>Viridiplantae</taxon>
        <taxon>Streptophyta</taxon>
        <taxon>Embryophyta</taxon>
        <taxon>Bryophyta</taxon>
        <taxon>Sphagnophytina</taxon>
        <taxon>Sphagnopsida</taxon>
        <taxon>Sphagnales</taxon>
        <taxon>Sphagnaceae</taxon>
        <taxon>Sphagnum</taxon>
    </lineage>
</organism>
<evidence type="ECO:0000256" key="2">
    <source>
        <dbReference type="ARBA" id="ARBA00022676"/>
    </source>
</evidence>
<keyword evidence="3 9" id="KW-0808">Transferase</keyword>
<name>A0ABP0T6T3_9BRYO</name>
<dbReference type="Gene3D" id="3.90.176.10">
    <property type="entry name" value="Toxin ADP-ribosyltransferase, Chain A, domain 1"/>
    <property type="match status" value="1"/>
</dbReference>
<dbReference type="SUPFAM" id="SSF56399">
    <property type="entry name" value="ADP-ribosylation"/>
    <property type="match status" value="1"/>
</dbReference>
<keyword evidence="6 8" id="KW-0802">TPR repeat</keyword>
<feature type="repeat" description="TPR" evidence="8">
    <location>
        <begin position="540"/>
        <end position="573"/>
    </location>
</feature>
<dbReference type="PROSITE" id="PS51996">
    <property type="entry name" value="TR_MART"/>
    <property type="match status" value="1"/>
</dbReference>
<dbReference type="Gene3D" id="1.25.40.10">
    <property type="entry name" value="Tetratricopeptide repeat domain"/>
    <property type="match status" value="2"/>
</dbReference>